<keyword evidence="6" id="KW-0997">Cell inner membrane</keyword>
<reference evidence="9 10" key="1">
    <citation type="journal article" date="2014" name="Gene">
        <title>A comparative genomic analysis of the alkalitolerant soil bacterium Bacillus lehensis G1.</title>
        <authorList>
            <person name="Noor Y.M."/>
            <person name="Samsulrizal N.H."/>
            <person name="Jema'on N.A."/>
            <person name="Low K.O."/>
            <person name="Ramli A.N."/>
            <person name="Alias N.I."/>
            <person name="Damis S.I."/>
            <person name="Fuzi S.F."/>
            <person name="Isa M.N."/>
            <person name="Murad A.M."/>
            <person name="Raih M.F."/>
            <person name="Bakar F.D."/>
            <person name="Najimudin N."/>
            <person name="Mahadi N.M."/>
            <person name="Illias R.M."/>
        </authorList>
    </citation>
    <scope>NUCLEOTIDE SEQUENCE [LARGE SCALE GENOMIC DNA]</scope>
    <source>
        <strain evidence="9 10">G1</strain>
    </source>
</reference>
<dbReference type="InterPro" id="IPR010067">
    <property type="entry name" value="ABC_SsuA_sub-bd"/>
</dbReference>
<keyword evidence="7" id="KW-0732">Signal</keyword>
<gene>
    <name evidence="9" type="ORF">BleG1_0922</name>
</gene>
<dbReference type="PATRIC" id="fig|1246626.3.peg.929"/>
<dbReference type="GO" id="GO:0042597">
    <property type="term" value="C:periplasmic space"/>
    <property type="evidence" value="ECO:0007669"/>
    <property type="project" value="UniProtKB-SubCell"/>
</dbReference>
<dbReference type="PANTHER" id="PTHR30024">
    <property type="entry name" value="ALIPHATIC SULFONATES-BINDING PROTEIN-RELATED"/>
    <property type="match status" value="1"/>
</dbReference>
<sequence length="323" mass="34602">MKKIIQGSLLALGAGITLTACGNSATEGEVRIAYFPNLTHISTIVALENGYFEEEFGEDARFTTMTVPDGAQFMEAMSANEIDIGTVGPVPAMNTYTRNPSHSIIAGAVNGGAVIMARADSGVESVADLAGRNVAIPTIGSTQDIMLRKELADAGVDADDINYVPQAPADTSILFSQGDADAAATQEPWGSFLADNLDAAFLVDADEFAWGEDSTNTVVTASHEFLEINEDLARAYLRAHADAVEFVANNPDEAAQIFVDHIQRETGNELDYDEIRLSLERLFPTVDVNEQVLQEMAAISEEAGQMASTDIDGLVDLQYLENE</sequence>
<evidence type="ECO:0000256" key="3">
    <source>
        <dbReference type="ARBA" id="ARBA00010742"/>
    </source>
</evidence>
<comment type="subcellular location">
    <subcellularLocation>
        <location evidence="2">Cell inner membrane</location>
    </subcellularLocation>
    <subcellularLocation>
        <location evidence="1">Periplasm</location>
    </subcellularLocation>
</comment>
<dbReference type="OrthoDB" id="506341at2"/>
<evidence type="ECO:0000256" key="7">
    <source>
        <dbReference type="ARBA" id="ARBA00022729"/>
    </source>
</evidence>
<dbReference type="NCBIfam" id="TIGR01728">
    <property type="entry name" value="SsuA_fam"/>
    <property type="match status" value="1"/>
</dbReference>
<dbReference type="CDD" id="cd13553">
    <property type="entry name" value="PBP2_NrtA_CpmA_like"/>
    <property type="match status" value="1"/>
</dbReference>
<evidence type="ECO:0000256" key="5">
    <source>
        <dbReference type="ARBA" id="ARBA00022475"/>
    </source>
</evidence>
<dbReference type="Gene3D" id="3.40.190.10">
    <property type="entry name" value="Periplasmic binding protein-like II"/>
    <property type="match status" value="2"/>
</dbReference>
<keyword evidence="4" id="KW-0813">Transport</keyword>
<protein>
    <submittedName>
        <fullName evidence="9">Aliphatic sulfonate ABC transporter, substrate binding protein</fullName>
    </submittedName>
</protein>
<evidence type="ECO:0000313" key="10">
    <source>
        <dbReference type="Proteomes" id="UP000027142"/>
    </source>
</evidence>
<dbReference type="InterPro" id="IPR044527">
    <property type="entry name" value="NrtA/CpmA_ABC-bd_dom"/>
</dbReference>
<name>A0A060LU60_9BACI</name>
<evidence type="ECO:0000256" key="2">
    <source>
        <dbReference type="ARBA" id="ARBA00004533"/>
    </source>
</evidence>
<dbReference type="PROSITE" id="PS51257">
    <property type="entry name" value="PROKAR_LIPOPROTEIN"/>
    <property type="match status" value="1"/>
</dbReference>
<keyword evidence="8" id="KW-0472">Membrane</keyword>
<organism evidence="9 10">
    <name type="scientific">Shouchella lehensis G1</name>
    <dbReference type="NCBI Taxonomy" id="1246626"/>
    <lineage>
        <taxon>Bacteria</taxon>
        <taxon>Bacillati</taxon>
        <taxon>Bacillota</taxon>
        <taxon>Bacilli</taxon>
        <taxon>Bacillales</taxon>
        <taxon>Bacillaceae</taxon>
        <taxon>Shouchella</taxon>
    </lineage>
</organism>
<dbReference type="RefSeq" id="WP_038477724.1">
    <property type="nucleotide sequence ID" value="NZ_CP003923.1"/>
</dbReference>
<proteinExistence type="inferred from homology"/>
<comment type="similarity">
    <text evidence="3">Belongs to the bacterial solute-binding protein SsuA/TauA family.</text>
</comment>
<dbReference type="HOGENOM" id="CLU_028871_10_0_9"/>
<dbReference type="GO" id="GO:0042626">
    <property type="term" value="F:ATPase-coupled transmembrane transporter activity"/>
    <property type="evidence" value="ECO:0007669"/>
    <property type="project" value="InterPro"/>
</dbReference>
<dbReference type="GO" id="GO:0005886">
    <property type="term" value="C:plasma membrane"/>
    <property type="evidence" value="ECO:0007669"/>
    <property type="project" value="UniProtKB-SubCell"/>
</dbReference>
<dbReference type="STRING" id="1246626.BleG1_0922"/>
<evidence type="ECO:0000256" key="4">
    <source>
        <dbReference type="ARBA" id="ARBA00022448"/>
    </source>
</evidence>
<evidence type="ECO:0000256" key="6">
    <source>
        <dbReference type="ARBA" id="ARBA00022519"/>
    </source>
</evidence>
<dbReference type="Proteomes" id="UP000027142">
    <property type="component" value="Chromosome"/>
</dbReference>
<evidence type="ECO:0000256" key="1">
    <source>
        <dbReference type="ARBA" id="ARBA00004418"/>
    </source>
</evidence>
<dbReference type="AlphaFoldDB" id="A0A060LU60"/>
<evidence type="ECO:0000313" key="9">
    <source>
        <dbReference type="EMBL" id="AIC93530.1"/>
    </source>
</evidence>
<dbReference type="PANTHER" id="PTHR30024:SF47">
    <property type="entry name" value="TAURINE-BINDING PERIPLASMIC PROTEIN"/>
    <property type="match status" value="1"/>
</dbReference>
<dbReference type="SUPFAM" id="SSF53850">
    <property type="entry name" value="Periplasmic binding protein-like II"/>
    <property type="match status" value="1"/>
</dbReference>
<dbReference type="Pfam" id="PF13379">
    <property type="entry name" value="NMT1_2"/>
    <property type="match status" value="1"/>
</dbReference>
<keyword evidence="5" id="KW-1003">Cell membrane</keyword>
<dbReference type="EMBL" id="CP003923">
    <property type="protein sequence ID" value="AIC93530.1"/>
    <property type="molecule type" value="Genomic_DNA"/>
</dbReference>
<dbReference type="eggNOG" id="COG0715">
    <property type="taxonomic scope" value="Bacteria"/>
</dbReference>
<dbReference type="KEGG" id="ble:BleG1_0922"/>
<keyword evidence="10" id="KW-1185">Reference proteome</keyword>
<evidence type="ECO:0000256" key="8">
    <source>
        <dbReference type="ARBA" id="ARBA00023136"/>
    </source>
</evidence>
<accession>A0A060LU60</accession>